<dbReference type="EMBL" id="UINC01023832">
    <property type="protein sequence ID" value="SVA96283.1"/>
    <property type="molecule type" value="Genomic_DNA"/>
</dbReference>
<dbReference type="Gene3D" id="1.10.287.90">
    <property type="match status" value="1"/>
</dbReference>
<reference evidence="5" key="1">
    <citation type="submission" date="2018-05" db="EMBL/GenBank/DDBJ databases">
        <authorList>
            <person name="Lanie J.A."/>
            <person name="Ng W.-L."/>
            <person name="Kazmierczak K.M."/>
            <person name="Andrzejewski T.M."/>
            <person name="Davidsen T.M."/>
            <person name="Wayne K.J."/>
            <person name="Tettelin H."/>
            <person name="Glass J.I."/>
            <person name="Rusch D."/>
            <person name="Podicherti R."/>
            <person name="Tsui H.-C.T."/>
            <person name="Winkler M.E."/>
        </authorList>
    </citation>
    <scope>NUCLEOTIDE SEQUENCE</scope>
</reference>
<evidence type="ECO:0000313" key="5">
    <source>
        <dbReference type="EMBL" id="SVA96283.1"/>
    </source>
</evidence>
<dbReference type="AlphaFoldDB" id="A0A382A5S7"/>
<feature type="non-terminal residue" evidence="5">
    <location>
        <position position="74"/>
    </location>
</feature>
<feature type="non-terminal residue" evidence="5">
    <location>
        <position position="1"/>
    </location>
</feature>
<dbReference type="InterPro" id="IPR036257">
    <property type="entry name" value="Cyt_c_oxidase_su2_TM_sf"/>
</dbReference>
<feature type="transmembrane region" description="Helical" evidence="4">
    <location>
        <begin position="28"/>
        <end position="49"/>
    </location>
</feature>
<evidence type="ECO:0000256" key="3">
    <source>
        <dbReference type="ARBA" id="ARBA00023136"/>
    </source>
</evidence>
<accession>A0A382A5S7</accession>
<evidence type="ECO:0000256" key="2">
    <source>
        <dbReference type="ARBA" id="ARBA00022692"/>
    </source>
</evidence>
<evidence type="ECO:0008006" key="6">
    <source>
        <dbReference type="Google" id="ProtNLM"/>
    </source>
</evidence>
<organism evidence="5">
    <name type="scientific">marine metagenome</name>
    <dbReference type="NCBI Taxonomy" id="408172"/>
    <lineage>
        <taxon>unclassified sequences</taxon>
        <taxon>metagenomes</taxon>
        <taxon>ecological metagenomes</taxon>
    </lineage>
</organism>
<proteinExistence type="predicted"/>
<evidence type="ECO:0000256" key="1">
    <source>
        <dbReference type="ARBA" id="ARBA00004370"/>
    </source>
</evidence>
<keyword evidence="3 4" id="KW-0472">Membrane</keyword>
<dbReference type="GO" id="GO:0016020">
    <property type="term" value="C:membrane"/>
    <property type="evidence" value="ECO:0007669"/>
    <property type="project" value="UniProtKB-SubCell"/>
</dbReference>
<protein>
    <recommendedName>
        <fullName evidence="6">Cytochrome oxidase subunit II transmembrane region profile domain-containing protein</fullName>
    </recommendedName>
</protein>
<comment type="subcellular location">
    <subcellularLocation>
        <location evidence="1">Membrane</location>
    </subcellularLocation>
</comment>
<keyword evidence="2 4" id="KW-0812">Transmembrane</keyword>
<gene>
    <name evidence="5" type="ORF">METZ01_LOCUS149137</name>
</gene>
<keyword evidence="4" id="KW-1133">Transmembrane helix</keyword>
<evidence type="ECO:0000256" key="4">
    <source>
        <dbReference type="SAM" id="Phobius"/>
    </source>
</evidence>
<name>A0A382A5S7_9ZZZZ</name>
<sequence length="74" mass="8402">VLELLQKLGLPKVSASTQGPAIDQVISLTHWLMLILFVGWGIFFIYTLIRFRASKNTKAEYSGVRNHYSSYLEA</sequence>